<evidence type="ECO:0000259" key="3">
    <source>
        <dbReference type="Pfam" id="PF25597"/>
    </source>
</evidence>
<evidence type="ECO:0000313" key="5">
    <source>
        <dbReference type="Proteomes" id="UP001454036"/>
    </source>
</evidence>
<feature type="compositionally biased region" description="Polar residues" evidence="1">
    <location>
        <begin position="143"/>
        <end position="155"/>
    </location>
</feature>
<keyword evidence="4" id="KW-0812">Transmembrane</keyword>
<dbReference type="PANTHER" id="PTHR43383:SF2">
    <property type="entry name" value="AMIDOHYDROLASE 2 FAMILY PROTEIN"/>
    <property type="match status" value="1"/>
</dbReference>
<keyword evidence="4" id="KW-0675">Receptor</keyword>
<dbReference type="InterPro" id="IPR043502">
    <property type="entry name" value="DNA/RNA_pol_sf"/>
</dbReference>
<dbReference type="SUPFAM" id="SSF56672">
    <property type="entry name" value="DNA/RNA polymerases"/>
    <property type="match status" value="1"/>
</dbReference>
<organism evidence="4 5">
    <name type="scientific">Lithospermum erythrorhizon</name>
    <name type="common">Purple gromwell</name>
    <name type="synonym">Lithospermum officinale var. erythrorhizon</name>
    <dbReference type="NCBI Taxonomy" id="34254"/>
    <lineage>
        <taxon>Eukaryota</taxon>
        <taxon>Viridiplantae</taxon>
        <taxon>Streptophyta</taxon>
        <taxon>Embryophyta</taxon>
        <taxon>Tracheophyta</taxon>
        <taxon>Spermatophyta</taxon>
        <taxon>Magnoliopsida</taxon>
        <taxon>eudicotyledons</taxon>
        <taxon>Gunneridae</taxon>
        <taxon>Pentapetalae</taxon>
        <taxon>asterids</taxon>
        <taxon>lamiids</taxon>
        <taxon>Boraginales</taxon>
        <taxon>Boraginaceae</taxon>
        <taxon>Boraginoideae</taxon>
        <taxon>Lithospermeae</taxon>
        <taxon>Lithospermum</taxon>
    </lineage>
</organism>
<keyword evidence="5" id="KW-1185">Reference proteome</keyword>
<dbReference type="InterPro" id="IPR013103">
    <property type="entry name" value="RVT_2"/>
</dbReference>
<feature type="region of interest" description="Disordered" evidence="1">
    <location>
        <begin position="125"/>
        <end position="156"/>
    </location>
</feature>
<evidence type="ECO:0000256" key="1">
    <source>
        <dbReference type="SAM" id="MobiDB-lite"/>
    </source>
</evidence>
<keyword evidence="4" id="KW-0472">Membrane</keyword>
<accession>A0AAV3R2Y4</accession>
<dbReference type="Proteomes" id="UP001454036">
    <property type="component" value="Unassembled WGS sequence"/>
</dbReference>
<dbReference type="Pfam" id="PF07727">
    <property type="entry name" value="RVT_2"/>
    <property type="match status" value="1"/>
</dbReference>
<feature type="domain" description="Reverse transcriptase Ty1/copia-type" evidence="2">
    <location>
        <begin position="202"/>
        <end position="415"/>
    </location>
</feature>
<name>A0AAV3R2Y4_LITER</name>
<evidence type="ECO:0000313" key="4">
    <source>
        <dbReference type="EMBL" id="GAA0170797.1"/>
    </source>
</evidence>
<dbReference type="Pfam" id="PF25597">
    <property type="entry name" value="SH3_retrovirus"/>
    <property type="match status" value="1"/>
</dbReference>
<comment type="caution">
    <text evidence="4">The sequence shown here is derived from an EMBL/GenBank/DDBJ whole genome shotgun (WGS) entry which is preliminary data.</text>
</comment>
<dbReference type="PANTHER" id="PTHR43383">
    <property type="entry name" value="NODULIN 6"/>
    <property type="match status" value="1"/>
</dbReference>
<evidence type="ECO:0000259" key="2">
    <source>
        <dbReference type="Pfam" id="PF07727"/>
    </source>
</evidence>
<dbReference type="AlphaFoldDB" id="A0AAV3R2Y4"/>
<protein>
    <submittedName>
        <fullName evidence="4">Transmembrane signal receptor</fullName>
    </submittedName>
</protein>
<feature type="domain" description="Retroviral polymerase SH3-like" evidence="3">
    <location>
        <begin position="2"/>
        <end position="59"/>
    </location>
</feature>
<dbReference type="InterPro" id="IPR057670">
    <property type="entry name" value="SH3_retrovirus"/>
</dbReference>
<dbReference type="EMBL" id="BAABME010007400">
    <property type="protein sequence ID" value="GAA0170797.1"/>
    <property type="molecule type" value="Genomic_DNA"/>
</dbReference>
<sequence length="420" mass="48877">MHIPKDERSKLDDKSLQCIYLNYGDEKFGYKLYDPLSRRSLKSRDVVFLEDQTIKDFEKSNQEKEGVDDLIEDELEDFDVRTEMPCSNSNITNGANHNSAENVLQDNSTNHEVVQETIHDNHDNLQEEHQDDPSIQLEPENTEPATRTSSRNRMPSTRYPASEYILFSDGLEPLYYQEAMESDDSKQWLASMEEEMNSLYKNNTYTLVDKSKAAKVLKNRWILKLKYVEGNSNPRYKARLVVKGNAQRHGIDYGEIFSPVVKINSIRLVLGLVASLDLEIEQLDVKTTFLPGNLDEEIFMEQPEGFKERGKEDMVCQLQKSLYGLKQAPRQWYKRFDAFMDKQNFKRTQVDHCVYVNEFCNGEFIILLLYVDDMLLVGKNIKKIADLKENLSKDFEMKDLGHAKHILGMEIRRDRAQGRL</sequence>
<reference evidence="4 5" key="1">
    <citation type="submission" date="2024-01" db="EMBL/GenBank/DDBJ databases">
        <title>The complete chloroplast genome sequence of Lithospermum erythrorhizon: insights into the phylogenetic relationship among Boraginaceae species and the maternal lineages of purple gromwells.</title>
        <authorList>
            <person name="Okada T."/>
            <person name="Watanabe K."/>
        </authorList>
    </citation>
    <scope>NUCLEOTIDE SEQUENCE [LARGE SCALE GENOMIC DNA]</scope>
</reference>
<gene>
    <name evidence="4" type="ORF">LIER_24981</name>
</gene>
<proteinExistence type="predicted"/>